<dbReference type="SUPFAM" id="SSF53448">
    <property type="entry name" value="Nucleotide-diphospho-sugar transferases"/>
    <property type="match status" value="1"/>
</dbReference>
<evidence type="ECO:0000259" key="1">
    <source>
        <dbReference type="Pfam" id="PF12804"/>
    </source>
</evidence>
<dbReference type="GO" id="GO:0016779">
    <property type="term" value="F:nucleotidyltransferase activity"/>
    <property type="evidence" value="ECO:0007669"/>
    <property type="project" value="UniProtKB-ARBA"/>
</dbReference>
<reference evidence="2 3" key="1">
    <citation type="journal article" date="2016" name="Nat. Commun.">
        <title>Thousands of microbial genomes shed light on interconnected biogeochemical processes in an aquifer system.</title>
        <authorList>
            <person name="Anantharaman K."/>
            <person name="Brown C.T."/>
            <person name="Hug L.A."/>
            <person name="Sharon I."/>
            <person name="Castelle C.J."/>
            <person name="Probst A.J."/>
            <person name="Thomas B.C."/>
            <person name="Singh A."/>
            <person name="Wilkins M.J."/>
            <person name="Karaoz U."/>
            <person name="Brodie E.L."/>
            <person name="Williams K.H."/>
            <person name="Hubbard S.S."/>
            <person name="Banfield J.F."/>
        </authorList>
    </citation>
    <scope>NUCLEOTIDE SEQUENCE [LARGE SCALE GENOMIC DNA]</scope>
</reference>
<dbReference type="STRING" id="1797291.A2V47_00010"/>
<dbReference type="Proteomes" id="UP000177701">
    <property type="component" value="Unassembled WGS sequence"/>
</dbReference>
<evidence type="ECO:0000313" key="2">
    <source>
        <dbReference type="EMBL" id="OGD16750.1"/>
    </source>
</evidence>
<name>A0A1F5AE29_9BACT</name>
<dbReference type="Pfam" id="PF12804">
    <property type="entry name" value="NTP_transf_3"/>
    <property type="match status" value="1"/>
</dbReference>
<dbReference type="EMBL" id="MEYH01000025">
    <property type="protein sequence ID" value="OGD16750.1"/>
    <property type="molecule type" value="Genomic_DNA"/>
</dbReference>
<dbReference type="Gene3D" id="3.90.550.10">
    <property type="entry name" value="Spore Coat Polysaccharide Biosynthesis Protein SpsA, Chain A"/>
    <property type="match status" value="1"/>
</dbReference>
<organism evidence="2 3">
    <name type="scientific">Candidatus Sediminicultor quintus</name>
    <dbReference type="NCBI Taxonomy" id="1797291"/>
    <lineage>
        <taxon>Bacteria</taxon>
        <taxon>Pseudomonadati</taxon>
        <taxon>Atribacterota</taxon>
        <taxon>Candidatus Phoenicimicrobiia</taxon>
        <taxon>Candidatus Pheonicimicrobiales</taxon>
        <taxon>Candidatus Phoenicimicrobiaceae</taxon>
        <taxon>Candidatus Sediminicultor</taxon>
    </lineage>
</organism>
<feature type="domain" description="MobA-like NTP transferase" evidence="1">
    <location>
        <begin position="23"/>
        <end position="127"/>
    </location>
</feature>
<protein>
    <recommendedName>
        <fullName evidence="1">MobA-like NTP transferase domain-containing protein</fullName>
    </recommendedName>
</protein>
<proteinExistence type="predicted"/>
<evidence type="ECO:0000313" key="3">
    <source>
        <dbReference type="Proteomes" id="UP000177701"/>
    </source>
</evidence>
<comment type="caution">
    <text evidence="2">The sequence shown here is derived from an EMBL/GenBank/DDBJ whole genome shotgun (WGS) entry which is preliminary data.</text>
</comment>
<dbReference type="InterPro" id="IPR025877">
    <property type="entry name" value="MobA-like_NTP_Trfase"/>
</dbReference>
<sequence length="251" mass="28796">MNALILAGAKKKGPLEIAENVDNKALIMIDSRPMIDYIVDALNNSENIDKILVVGPKNELHPYIGRKVEEILNPGNSILENMEIGLNYFNSSDILLLLTSDIPLITAEAIEEFLRICTKRKACIGYPIITKENIIKKYPETERTYVKMKEGIFCGGNIIFFKPEVFFQNKELIQELFDNRKNNWKNAKILGLKIILKFLFKTLTLEEVEKKVTRMLGYNSIAVIISHPEIMIDLDKPSDLKLIRNCLERQR</sequence>
<dbReference type="InterPro" id="IPR029044">
    <property type="entry name" value="Nucleotide-diphossugar_trans"/>
</dbReference>
<gene>
    <name evidence="2" type="ORF">A2V47_00010</name>
</gene>
<dbReference type="AlphaFoldDB" id="A0A1F5AE29"/>
<accession>A0A1F5AE29</accession>